<evidence type="ECO:0000313" key="15">
    <source>
        <dbReference type="EMBL" id="SEW42431.1"/>
    </source>
</evidence>
<dbReference type="Proteomes" id="UP000199437">
    <property type="component" value="Unassembled WGS sequence"/>
</dbReference>
<keyword evidence="6 11" id="KW-0798">TonB box</keyword>
<dbReference type="EMBL" id="FOIR01000005">
    <property type="protein sequence ID" value="SEW42431.1"/>
    <property type="molecule type" value="Genomic_DNA"/>
</dbReference>
<keyword evidence="8 15" id="KW-0675">Receptor</keyword>
<dbReference type="STRING" id="1267423.SAMN05216290_3834"/>
<feature type="domain" description="TonB-dependent receptor plug" evidence="14">
    <location>
        <begin position="231"/>
        <end position="312"/>
    </location>
</feature>
<organism evidence="15 16">
    <name type="scientific">Roseivirga pacifica</name>
    <dbReference type="NCBI Taxonomy" id="1267423"/>
    <lineage>
        <taxon>Bacteria</taxon>
        <taxon>Pseudomonadati</taxon>
        <taxon>Bacteroidota</taxon>
        <taxon>Cytophagia</taxon>
        <taxon>Cytophagales</taxon>
        <taxon>Roseivirgaceae</taxon>
        <taxon>Roseivirga</taxon>
    </lineage>
</organism>
<dbReference type="Pfam" id="PF13715">
    <property type="entry name" value="CarbopepD_reg_2"/>
    <property type="match status" value="1"/>
</dbReference>
<keyword evidence="4 10" id="KW-0812">Transmembrane</keyword>
<evidence type="ECO:0000256" key="10">
    <source>
        <dbReference type="PROSITE-ProRule" id="PRU01360"/>
    </source>
</evidence>
<keyword evidence="9 10" id="KW-0998">Cell outer membrane</keyword>
<dbReference type="AlphaFoldDB" id="A0A1I0RN38"/>
<keyword evidence="5 12" id="KW-0732">Signal</keyword>
<evidence type="ECO:0000259" key="13">
    <source>
        <dbReference type="Pfam" id="PF00593"/>
    </source>
</evidence>
<dbReference type="OrthoDB" id="1111684at2"/>
<evidence type="ECO:0000256" key="11">
    <source>
        <dbReference type="RuleBase" id="RU003357"/>
    </source>
</evidence>
<dbReference type="Gene3D" id="2.40.170.20">
    <property type="entry name" value="TonB-dependent receptor, beta-barrel domain"/>
    <property type="match status" value="1"/>
</dbReference>
<dbReference type="PROSITE" id="PS52016">
    <property type="entry name" value="TONB_DEPENDENT_REC_3"/>
    <property type="match status" value="1"/>
</dbReference>
<evidence type="ECO:0000256" key="4">
    <source>
        <dbReference type="ARBA" id="ARBA00022692"/>
    </source>
</evidence>
<dbReference type="Gene3D" id="3.55.50.30">
    <property type="match status" value="1"/>
</dbReference>
<evidence type="ECO:0000256" key="12">
    <source>
        <dbReference type="SAM" id="SignalP"/>
    </source>
</evidence>
<keyword evidence="3 10" id="KW-1134">Transmembrane beta strand</keyword>
<dbReference type="PANTHER" id="PTHR30069:SF29">
    <property type="entry name" value="HEMOGLOBIN AND HEMOGLOBIN-HAPTOGLOBIN-BINDING PROTEIN 1-RELATED"/>
    <property type="match status" value="1"/>
</dbReference>
<evidence type="ECO:0000256" key="1">
    <source>
        <dbReference type="ARBA" id="ARBA00004571"/>
    </source>
</evidence>
<name>A0A1I0RN38_9BACT</name>
<evidence type="ECO:0000313" key="16">
    <source>
        <dbReference type="Proteomes" id="UP000199437"/>
    </source>
</evidence>
<dbReference type="InterPro" id="IPR008969">
    <property type="entry name" value="CarboxyPept-like_regulatory"/>
</dbReference>
<evidence type="ECO:0000256" key="3">
    <source>
        <dbReference type="ARBA" id="ARBA00022452"/>
    </source>
</evidence>
<proteinExistence type="inferred from homology"/>
<dbReference type="GO" id="GO:0044718">
    <property type="term" value="P:siderophore transmembrane transport"/>
    <property type="evidence" value="ECO:0007669"/>
    <property type="project" value="TreeGrafter"/>
</dbReference>
<dbReference type="SUPFAM" id="SSF56935">
    <property type="entry name" value="Porins"/>
    <property type="match status" value="1"/>
</dbReference>
<evidence type="ECO:0000259" key="14">
    <source>
        <dbReference type="Pfam" id="PF07715"/>
    </source>
</evidence>
<dbReference type="GeneID" id="99988500"/>
<evidence type="ECO:0000256" key="2">
    <source>
        <dbReference type="ARBA" id="ARBA00022448"/>
    </source>
</evidence>
<comment type="similarity">
    <text evidence="10 11">Belongs to the TonB-dependent receptor family.</text>
</comment>
<evidence type="ECO:0000256" key="7">
    <source>
        <dbReference type="ARBA" id="ARBA00023136"/>
    </source>
</evidence>
<dbReference type="InterPro" id="IPR000531">
    <property type="entry name" value="Beta-barrel_TonB"/>
</dbReference>
<feature type="domain" description="TonB-dependent receptor-like beta-barrel" evidence="13">
    <location>
        <begin position="413"/>
        <end position="853"/>
    </location>
</feature>
<protein>
    <submittedName>
        <fullName evidence="15">TonB-dependent Receptor Plug Domain</fullName>
    </submittedName>
</protein>
<feature type="chain" id="PRO_5011658024" evidence="12">
    <location>
        <begin position="19"/>
        <end position="902"/>
    </location>
</feature>
<comment type="subcellular location">
    <subcellularLocation>
        <location evidence="1 10">Cell outer membrane</location>
        <topology evidence="1 10">Multi-pass membrane protein</topology>
    </subcellularLocation>
</comment>
<dbReference type="Pfam" id="PF00593">
    <property type="entry name" value="TonB_dep_Rec_b-barrel"/>
    <property type="match status" value="1"/>
</dbReference>
<keyword evidence="7 10" id="KW-0472">Membrane</keyword>
<evidence type="ECO:0000256" key="8">
    <source>
        <dbReference type="ARBA" id="ARBA00023170"/>
    </source>
</evidence>
<dbReference type="PANTHER" id="PTHR30069">
    <property type="entry name" value="TONB-DEPENDENT OUTER MEMBRANE RECEPTOR"/>
    <property type="match status" value="1"/>
</dbReference>
<dbReference type="GO" id="GO:0015344">
    <property type="term" value="F:siderophore uptake transmembrane transporter activity"/>
    <property type="evidence" value="ECO:0007669"/>
    <property type="project" value="TreeGrafter"/>
</dbReference>
<dbReference type="Gene3D" id="2.60.40.1120">
    <property type="entry name" value="Carboxypeptidase-like, regulatory domain"/>
    <property type="match status" value="1"/>
</dbReference>
<feature type="signal peptide" evidence="12">
    <location>
        <begin position="1"/>
        <end position="18"/>
    </location>
</feature>
<dbReference type="Pfam" id="PF07715">
    <property type="entry name" value="Plug"/>
    <property type="match status" value="1"/>
</dbReference>
<dbReference type="InterPro" id="IPR036942">
    <property type="entry name" value="Beta-barrel_TonB_sf"/>
</dbReference>
<dbReference type="InterPro" id="IPR039426">
    <property type="entry name" value="TonB-dep_rcpt-like"/>
</dbReference>
<keyword evidence="16" id="KW-1185">Reference proteome</keyword>
<gene>
    <name evidence="15" type="ORF">SAMN05216290_3834</name>
</gene>
<keyword evidence="2 10" id="KW-0813">Transport</keyword>
<sequence>MRNAICLALFLICLGLNAQGPTNIIISENFDQTPLTKVIRLLKTKYQLKLAYDDALISGITITGNYNDKTLEVFLTEALGEKGIDYQTLNGKIILTPKKVSVNVDTPRLFNLTVFGIVQDSITGEALPNAIIRVHGSNRVAITNKDGYFSLPMVPTDTSTLYASYLGYESHKLKLIPGLSKQTLRVRMEEAPLKLADFEVVKNNHKTISYGEDVSQITINQKNLAVLPSLGEMDVFRSLQLLPGISGTNETSSNLNIRSSPSSDNLILFDGFTIYRLDHFFGVFSAINADAIRDIQIYKGGFGAKYGGRVSGVVDMTGSTGNFNEPSYSLGINLMSARMSVNAPLNGGQGAFHISARRAYTDIIRSNLFESLYKNYRTQSGQIGNQQNPIDTDDVLRPDFHFYDMNVKATYEVSQRDIVNVSFYNGRDDLDTDFNVLQFSDNDPSQIEMADSYIEKAEWGNDGLGFTWSRSWNTNYYSSLQVAHSRHFFNYFYEYQSKDDSGEQVGLYRLLRRNAIKDLQINYRNELTLGKRHSLDFGLNVSDLTVENKRIIEDLNTVSGSENPTEKGSVISFYLEDEYAITDKLTLNFGGRYNTTALTNENYFSPRYGLRYQLSPSVQLKASGGKYYQFIQDVTFNDPLSDSREGWHLAGTNTDRPVLNAAHYILGFKYEKNNWLADIELYKKNVKGINETNISHIYDHSEDTRKAIVDEISGAGEIKGIDLLIQKTAAWYQGWVAYTYSKAYNTFEQVNRGNEIPSRQDQRHEFKFVNILESDRWNFSTTWIYGSGLPFYQPEISLVRNNQGEVINYNIDNNTRTIERLPNYHRLDVSIALKFQNQHMKGEVGLSLLNVYNRLNVQSRRLNEGELEELIGQGANATLPENLYRDLTLLDFTPSVFLNLNF</sequence>
<dbReference type="GO" id="GO:0009279">
    <property type="term" value="C:cell outer membrane"/>
    <property type="evidence" value="ECO:0007669"/>
    <property type="project" value="UniProtKB-SubCell"/>
</dbReference>
<evidence type="ECO:0000256" key="5">
    <source>
        <dbReference type="ARBA" id="ARBA00022729"/>
    </source>
</evidence>
<dbReference type="Gene3D" id="2.170.130.10">
    <property type="entry name" value="TonB-dependent receptor, plug domain"/>
    <property type="match status" value="1"/>
</dbReference>
<evidence type="ECO:0000256" key="9">
    <source>
        <dbReference type="ARBA" id="ARBA00023237"/>
    </source>
</evidence>
<evidence type="ECO:0000256" key="6">
    <source>
        <dbReference type="ARBA" id="ARBA00023077"/>
    </source>
</evidence>
<dbReference type="InterPro" id="IPR012910">
    <property type="entry name" value="Plug_dom"/>
</dbReference>
<dbReference type="RefSeq" id="WP_090260887.1">
    <property type="nucleotide sequence ID" value="NZ_FOIR01000005.1"/>
</dbReference>
<reference evidence="16" key="1">
    <citation type="submission" date="2016-10" db="EMBL/GenBank/DDBJ databases">
        <authorList>
            <person name="Varghese N."/>
            <person name="Submissions S."/>
        </authorList>
    </citation>
    <scope>NUCLEOTIDE SEQUENCE [LARGE SCALE GENOMIC DNA]</scope>
    <source>
        <strain evidence="16">CGMCC 1.12402</strain>
    </source>
</reference>
<dbReference type="InterPro" id="IPR037066">
    <property type="entry name" value="Plug_dom_sf"/>
</dbReference>
<accession>A0A1I0RN38</accession>
<dbReference type="SUPFAM" id="SSF49464">
    <property type="entry name" value="Carboxypeptidase regulatory domain-like"/>
    <property type="match status" value="1"/>
</dbReference>